<dbReference type="PROSITE" id="PS51257">
    <property type="entry name" value="PROKAR_LIPOPROTEIN"/>
    <property type="match status" value="1"/>
</dbReference>
<keyword evidence="2" id="KW-1185">Reference proteome</keyword>
<protein>
    <recommendedName>
        <fullName evidence="3">Lipoprotein</fullName>
    </recommendedName>
</protein>
<evidence type="ECO:0000313" key="1">
    <source>
        <dbReference type="EMBL" id="QHI34914.1"/>
    </source>
</evidence>
<dbReference type="EMBL" id="CP019288">
    <property type="protein sequence ID" value="QHI34914.1"/>
    <property type="molecule type" value="Genomic_DNA"/>
</dbReference>
<accession>A0A7L4ZG58</accession>
<reference evidence="1 2" key="1">
    <citation type="journal article" date="2013" name="Int. J. Syst. Evol. Microbiol.">
        <title>Kordia antarctica sp. nov., isolated from Antarctic seawater.</title>
        <authorList>
            <person name="Baek K."/>
            <person name="Choi A."/>
            <person name="Kang I."/>
            <person name="Lee K."/>
            <person name="Cho J.C."/>
        </authorList>
    </citation>
    <scope>NUCLEOTIDE SEQUENCE [LARGE SCALE GENOMIC DNA]</scope>
    <source>
        <strain evidence="1 2">IMCC3317</strain>
    </source>
</reference>
<evidence type="ECO:0008006" key="3">
    <source>
        <dbReference type="Google" id="ProtNLM"/>
    </source>
</evidence>
<sequence>MQVIYKSNKAKSLVCLLLIIVFACEKNESKKMNEQFDNILEKRIRELGYRSLFLTDLEVTDKEIWNFGANEQELKIIAYSEKTSDFSRFLTVELLRHYDVKINSKYHSLIAKSYAYALSNSATDNPHFFGVVGNLWGLLYEEDDLGKLGSFYVSLGDKAVLSLSNLLDNKNDKIFYDGSEEATIGNSYQYRVKDFAAFYISKIKNIPITFYQDFDQRDAEIERLKEILANE</sequence>
<proteinExistence type="predicted"/>
<organism evidence="1 2">
    <name type="scientific">Kordia antarctica</name>
    <dbReference type="NCBI Taxonomy" id="1218801"/>
    <lineage>
        <taxon>Bacteria</taxon>
        <taxon>Pseudomonadati</taxon>
        <taxon>Bacteroidota</taxon>
        <taxon>Flavobacteriia</taxon>
        <taxon>Flavobacteriales</taxon>
        <taxon>Flavobacteriaceae</taxon>
        <taxon>Kordia</taxon>
    </lineage>
</organism>
<evidence type="ECO:0000313" key="2">
    <source>
        <dbReference type="Proteomes" id="UP000464657"/>
    </source>
</evidence>
<dbReference type="Proteomes" id="UP000464657">
    <property type="component" value="Chromosome"/>
</dbReference>
<dbReference type="KEGG" id="kan:IMCC3317_02590"/>
<gene>
    <name evidence="1" type="ORF">IMCC3317_02590</name>
</gene>
<name>A0A7L4ZG58_9FLAO</name>
<dbReference type="AlphaFoldDB" id="A0A7L4ZG58"/>